<feature type="domain" description="Histidine kinase" evidence="9">
    <location>
        <begin position="432"/>
        <end position="644"/>
    </location>
</feature>
<evidence type="ECO:0000256" key="7">
    <source>
        <dbReference type="SAM" id="Phobius"/>
    </source>
</evidence>
<dbReference type="Gene3D" id="3.30.565.10">
    <property type="entry name" value="Histidine kinase-like ATPase, C-terminal domain"/>
    <property type="match status" value="1"/>
</dbReference>
<feature type="domain" description="HTH araC/xylS-type" evidence="8">
    <location>
        <begin position="821"/>
        <end position="920"/>
    </location>
</feature>
<dbReference type="SMART" id="SM00448">
    <property type="entry name" value="REC"/>
    <property type="match status" value="1"/>
</dbReference>
<dbReference type="SMART" id="SM00342">
    <property type="entry name" value="HTH_ARAC"/>
    <property type="match status" value="1"/>
</dbReference>
<keyword evidence="7" id="KW-0472">Membrane</keyword>
<dbReference type="InterPro" id="IPR005467">
    <property type="entry name" value="His_kinase_dom"/>
</dbReference>
<dbReference type="PANTHER" id="PTHR43547:SF2">
    <property type="entry name" value="HYBRID SIGNAL TRANSDUCTION HISTIDINE KINASE C"/>
    <property type="match status" value="1"/>
</dbReference>
<feature type="transmembrane region" description="Helical" evidence="7">
    <location>
        <begin position="344"/>
        <end position="365"/>
    </location>
</feature>
<dbReference type="InterPro" id="IPR036097">
    <property type="entry name" value="HisK_dim/P_sf"/>
</dbReference>
<feature type="domain" description="Response regulatory" evidence="10">
    <location>
        <begin position="674"/>
        <end position="789"/>
    </location>
</feature>
<sequence length="923" mass="103121">MKRGLFGFFIFLTLHIPLGSYGQAVKGVLTYAGEERLALDGEWAFYWKQLLPPGDEAFVATEARYVKQVSYWNTHPELKEQLPAFGYATYRLVVESTQDYRVAVEIPGFNLSYALFLNGELISSDGVVSDSKDTYVPDWTVSMKTVMLHEGENEIVVQVANFDHSNGGFFKPIIIGDPDVLPHERDLNLIIETFNIGGVFLVGCFFVGLFFYLGEDKSFLFYGLFVIMYALYISNYGQYVFGTVFPGVPSRFKLKITYLTMYLAWLFYTLFLCELFKEDFHKIVSRIALIIAVPLCLSALVLPMSIYTLTLVPFSVVALVYIIYGFYITLVARVRKRGGSLSIFLGLALCTLAIVILSAYHYNLILTRPNAISVLFTATFFVMSFAFAEKIGKAFSSARALQLETASQKREIEIQARELKQLDEAKSRFFANISHEFRTPLTMIFGPVRELLLAVHDSRPRKYLQTIQNNASRLLKLVNQILELAKLDAGHQMLVKEYVDVSKFIIETAESFQLEAKSNSIKLLLRASDQISGWIDPDALEKIVLNLLSNAFKFTPGGGTIALTLSLEGTKARIDVEDTGIGIPQDQLSFIFDRFYHTESDKQASSGIGLSLVKALVDQLNGEITVESEPGVRTCFRLLLPLEKDETEGSSTIGGATTASEEMAGVTENGETPRILVIEDNDEVRQLIADVLSHDFEVLSASNGTSGIATAIEQTPDGIICDLMMPGVDGFEVCAQLKQNEKTSHIPIVMLTAKADKESKIKGLETAADDYLTKPFDQKELIVRLRNLLESRRQLMHKYSQQTMLKPQEIAVSSIDKVFLEKVIAAVNTHLADEGFSVEELSREVGMSKSQLNRKLQALIGQTPNKLIRSFRLQQAYELLEKNAGSIAEIAYMTGFSSPNYFNAVFKDEFGIVPGQVQRNKAD</sequence>
<dbReference type="EMBL" id="CP136051">
    <property type="protein sequence ID" value="WOK08993.1"/>
    <property type="molecule type" value="Genomic_DNA"/>
</dbReference>
<evidence type="ECO:0000256" key="4">
    <source>
        <dbReference type="ARBA" id="ARBA00023015"/>
    </source>
</evidence>
<reference evidence="11 12" key="1">
    <citation type="journal article" date="2023" name="Microbiol. Resour. Announc.">
        <title>Complete Genome Sequence of Imperialibacter roseus strain P4T.</title>
        <authorList>
            <person name="Tizabi D.R."/>
            <person name="Bachvaroff T."/>
            <person name="Hill R.T."/>
        </authorList>
    </citation>
    <scope>NUCLEOTIDE SEQUENCE [LARGE SCALE GENOMIC DNA]</scope>
    <source>
        <strain evidence="11 12">P4T</strain>
    </source>
</reference>
<dbReference type="PRINTS" id="PR00344">
    <property type="entry name" value="BCTRLSENSOR"/>
</dbReference>
<keyword evidence="5" id="KW-0804">Transcription</keyword>
<dbReference type="PROSITE" id="PS01124">
    <property type="entry name" value="HTH_ARAC_FAMILY_2"/>
    <property type="match status" value="1"/>
</dbReference>
<evidence type="ECO:0000259" key="8">
    <source>
        <dbReference type="PROSITE" id="PS01124"/>
    </source>
</evidence>
<dbReference type="SUPFAM" id="SSF52172">
    <property type="entry name" value="CheY-like"/>
    <property type="match status" value="1"/>
</dbReference>
<feature type="transmembrane region" description="Helical" evidence="7">
    <location>
        <begin position="219"/>
        <end position="236"/>
    </location>
</feature>
<proteinExistence type="predicted"/>
<accession>A0ABZ0IX93</accession>
<dbReference type="Pfam" id="PF00512">
    <property type="entry name" value="HisKA"/>
    <property type="match status" value="1"/>
</dbReference>
<evidence type="ECO:0000256" key="5">
    <source>
        <dbReference type="ARBA" id="ARBA00023163"/>
    </source>
</evidence>
<dbReference type="Pfam" id="PF12833">
    <property type="entry name" value="HTH_18"/>
    <property type="match status" value="1"/>
</dbReference>
<dbReference type="SMART" id="SM00387">
    <property type="entry name" value="HATPase_c"/>
    <property type="match status" value="1"/>
</dbReference>
<dbReference type="PROSITE" id="PS50110">
    <property type="entry name" value="RESPONSE_REGULATORY"/>
    <property type="match status" value="1"/>
</dbReference>
<dbReference type="PANTHER" id="PTHR43547">
    <property type="entry name" value="TWO-COMPONENT HISTIDINE KINASE"/>
    <property type="match status" value="1"/>
</dbReference>
<keyword evidence="3 6" id="KW-0597">Phosphoprotein</keyword>
<evidence type="ECO:0000313" key="11">
    <source>
        <dbReference type="EMBL" id="WOK08993.1"/>
    </source>
</evidence>
<feature type="transmembrane region" description="Helical" evidence="7">
    <location>
        <begin position="287"/>
        <end position="306"/>
    </location>
</feature>
<keyword evidence="4" id="KW-0805">Transcription regulation</keyword>
<dbReference type="InterPro" id="IPR003594">
    <property type="entry name" value="HATPase_dom"/>
</dbReference>
<feature type="transmembrane region" description="Helical" evidence="7">
    <location>
        <begin position="312"/>
        <end position="332"/>
    </location>
</feature>
<evidence type="ECO:0000259" key="9">
    <source>
        <dbReference type="PROSITE" id="PS50109"/>
    </source>
</evidence>
<dbReference type="RefSeq" id="WP_317491620.1">
    <property type="nucleotide sequence ID" value="NZ_CP136051.1"/>
</dbReference>
<evidence type="ECO:0000256" key="3">
    <source>
        <dbReference type="ARBA" id="ARBA00022553"/>
    </source>
</evidence>
<dbReference type="Pfam" id="PF07695">
    <property type="entry name" value="7TMR-DISM_7TM"/>
    <property type="match status" value="1"/>
</dbReference>
<dbReference type="SUPFAM" id="SSF47384">
    <property type="entry name" value="Homodimeric domain of signal transducing histidine kinase"/>
    <property type="match status" value="1"/>
</dbReference>
<dbReference type="Gene3D" id="3.40.50.2300">
    <property type="match status" value="1"/>
</dbReference>
<dbReference type="InterPro" id="IPR009057">
    <property type="entry name" value="Homeodomain-like_sf"/>
</dbReference>
<dbReference type="Pfam" id="PF02518">
    <property type="entry name" value="HATPase_c"/>
    <property type="match status" value="1"/>
</dbReference>
<dbReference type="CDD" id="cd00075">
    <property type="entry name" value="HATPase"/>
    <property type="match status" value="1"/>
</dbReference>
<evidence type="ECO:0000313" key="12">
    <source>
        <dbReference type="Proteomes" id="UP001302349"/>
    </source>
</evidence>
<dbReference type="InterPro" id="IPR011006">
    <property type="entry name" value="CheY-like_superfamily"/>
</dbReference>
<dbReference type="Gene3D" id="1.10.287.130">
    <property type="match status" value="1"/>
</dbReference>
<dbReference type="InterPro" id="IPR003661">
    <property type="entry name" value="HisK_dim/P_dom"/>
</dbReference>
<comment type="catalytic activity">
    <reaction evidence="1">
        <text>ATP + protein L-histidine = ADP + protein N-phospho-L-histidine.</text>
        <dbReference type="EC" id="2.7.13.3"/>
    </reaction>
</comment>
<feature type="transmembrane region" description="Helical" evidence="7">
    <location>
        <begin position="194"/>
        <end position="212"/>
    </location>
</feature>
<dbReference type="InterPro" id="IPR036890">
    <property type="entry name" value="HATPase_C_sf"/>
</dbReference>
<dbReference type="InterPro" id="IPR001789">
    <property type="entry name" value="Sig_transdc_resp-reg_receiver"/>
</dbReference>
<keyword evidence="7" id="KW-0812">Transmembrane</keyword>
<evidence type="ECO:0000259" key="10">
    <source>
        <dbReference type="PROSITE" id="PS50110"/>
    </source>
</evidence>
<dbReference type="SUPFAM" id="SSF55874">
    <property type="entry name" value="ATPase domain of HSP90 chaperone/DNA topoisomerase II/histidine kinase"/>
    <property type="match status" value="1"/>
</dbReference>
<dbReference type="InterPro" id="IPR008979">
    <property type="entry name" value="Galactose-bd-like_sf"/>
</dbReference>
<dbReference type="Pfam" id="PF00072">
    <property type="entry name" value="Response_reg"/>
    <property type="match status" value="1"/>
</dbReference>
<dbReference type="SUPFAM" id="SSF49785">
    <property type="entry name" value="Galactose-binding domain-like"/>
    <property type="match status" value="1"/>
</dbReference>
<dbReference type="InterPro" id="IPR018060">
    <property type="entry name" value="HTH_AraC"/>
</dbReference>
<dbReference type="SMART" id="SM00388">
    <property type="entry name" value="HisKA"/>
    <property type="match status" value="1"/>
</dbReference>
<name>A0ABZ0IX93_9BACT</name>
<dbReference type="CDD" id="cd00082">
    <property type="entry name" value="HisKA"/>
    <property type="match status" value="1"/>
</dbReference>
<dbReference type="InterPro" id="IPR004358">
    <property type="entry name" value="Sig_transdc_His_kin-like_C"/>
</dbReference>
<evidence type="ECO:0000256" key="6">
    <source>
        <dbReference type="PROSITE-ProRule" id="PRU00169"/>
    </source>
</evidence>
<keyword evidence="12" id="KW-1185">Reference proteome</keyword>
<feature type="transmembrane region" description="Helical" evidence="7">
    <location>
        <begin position="256"/>
        <end position="275"/>
    </location>
</feature>
<evidence type="ECO:0000256" key="2">
    <source>
        <dbReference type="ARBA" id="ARBA00012438"/>
    </source>
</evidence>
<dbReference type="Gene3D" id="2.60.120.260">
    <property type="entry name" value="Galactose-binding domain-like"/>
    <property type="match status" value="1"/>
</dbReference>
<dbReference type="SUPFAM" id="SSF46689">
    <property type="entry name" value="Homeodomain-like"/>
    <property type="match status" value="1"/>
</dbReference>
<keyword evidence="7" id="KW-1133">Transmembrane helix</keyword>
<feature type="modified residue" description="4-aspartylphosphate" evidence="6">
    <location>
        <position position="722"/>
    </location>
</feature>
<dbReference type="PROSITE" id="PS50109">
    <property type="entry name" value="HIS_KIN"/>
    <property type="match status" value="1"/>
</dbReference>
<gene>
    <name evidence="11" type="ORF">RT717_10140</name>
</gene>
<organism evidence="11 12">
    <name type="scientific">Imperialibacter roseus</name>
    <dbReference type="NCBI Taxonomy" id="1324217"/>
    <lineage>
        <taxon>Bacteria</taxon>
        <taxon>Pseudomonadati</taxon>
        <taxon>Bacteroidota</taxon>
        <taxon>Cytophagia</taxon>
        <taxon>Cytophagales</taxon>
        <taxon>Flammeovirgaceae</taxon>
        <taxon>Imperialibacter</taxon>
    </lineage>
</organism>
<evidence type="ECO:0000256" key="1">
    <source>
        <dbReference type="ARBA" id="ARBA00000085"/>
    </source>
</evidence>
<protein>
    <recommendedName>
        <fullName evidence="2">histidine kinase</fullName>
        <ecNumber evidence="2">2.7.13.3</ecNumber>
    </recommendedName>
</protein>
<dbReference type="EC" id="2.7.13.3" evidence="2"/>
<dbReference type="Gene3D" id="1.10.10.60">
    <property type="entry name" value="Homeodomain-like"/>
    <property type="match status" value="1"/>
</dbReference>
<dbReference type="InterPro" id="IPR011623">
    <property type="entry name" value="7TMR_DISM_rcpt_extracell_dom1"/>
</dbReference>
<dbReference type="Proteomes" id="UP001302349">
    <property type="component" value="Chromosome"/>
</dbReference>